<accession>A0A2N7X231</accession>
<keyword evidence="2" id="KW-1185">Reference proteome</keyword>
<evidence type="ECO:0000313" key="2">
    <source>
        <dbReference type="Proteomes" id="UP000235777"/>
    </source>
</evidence>
<evidence type="ECO:0000313" key="1">
    <source>
        <dbReference type="EMBL" id="PMS35535.1"/>
    </source>
</evidence>
<dbReference type="Proteomes" id="UP000235777">
    <property type="component" value="Unassembled WGS sequence"/>
</dbReference>
<dbReference type="RefSeq" id="WP_018439049.1">
    <property type="nucleotide sequence ID" value="NZ_KB890164.1"/>
</dbReference>
<reference evidence="1 2" key="1">
    <citation type="submission" date="2018-01" db="EMBL/GenBank/DDBJ databases">
        <title>Whole genome analyses suggest that Burkholderia sensu lato contains two further novel genera in the rhizoxinica-symbiotica group Mycetohabitans gen. nov., and Trinickia gen. nov.: implications for the evolution of diazotrophy and nodulation in the Burkholderiaceae.</title>
        <authorList>
            <person name="Estrada-de los Santos P."/>
            <person name="Palmer M."/>
            <person name="Chavez-Ramirez B."/>
            <person name="Beukes C."/>
            <person name="Steenkamp E.T."/>
            <person name="Hirsch A.M."/>
            <person name="Manyaka P."/>
            <person name="Maluk M."/>
            <person name="Lafos M."/>
            <person name="Crook M."/>
            <person name="Gross E."/>
            <person name="Simon M.F."/>
            <person name="Bueno dos Reis Junior F."/>
            <person name="Poole P.S."/>
            <person name="Venter S.N."/>
            <person name="James E.K."/>
        </authorList>
    </citation>
    <scope>NUCLEOTIDE SEQUENCE [LARGE SCALE GENOMIC DNA]</scope>
    <source>
        <strain evidence="1 2">JPY 581</strain>
    </source>
</reference>
<sequence length="98" mass="10845">MASRTIKNCRPADHCKVTAGFSLFCSKREPRRVLVRRYQQVATRASAAEYRKSDAKFVQWHLADRLARGDDASGNPACRGIELPAIGYCSATDCDAPI</sequence>
<gene>
    <name evidence="1" type="ORF">C0Z20_16605</name>
</gene>
<protein>
    <submittedName>
        <fullName evidence="1">Uncharacterized protein</fullName>
    </submittedName>
</protein>
<comment type="caution">
    <text evidence="1">The sequence shown here is derived from an EMBL/GenBank/DDBJ whole genome shotgun (WGS) entry which is preliminary data.</text>
</comment>
<dbReference type="AlphaFoldDB" id="A0A2N7X231"/>
<dbReference type="EMBL" id="PNYC01000010">
    <property type="protein sequence ID" value="PMS35535.1"/>
    <property type="molecule type" value="Genomic_DNA"/>
</dbReference>
<organism evidence="1 2">
    <name type="scientific">Trinickia symbiotica</name>
    <dbReference type="NCBI Taxonomy" id="863227"/>
    <lineage>
        <taxon>Bacteria</taxon>
        <taxon>Pseudomonadati</taxon>
        <taxon>Pseudomonadota</taxon>
        <taxon>Betaproteobacteria</taxon>
        <taxon>Burkholderiales</taxon>
        <taxon>Burkholderiaceae</taxon>
        <taxon>Trinickia</taxon>
    </lineage>
</organism>
<name>A0A2N7X231_9BURK</name>
<proteinExistence type="predicted"/>